<evidence type="ECO:0000256" key="3">
    <source>
        <dbReference type="ARBA" id="ARBA00022630"/>
    </source>
</evidence>
<evidence type="ECO:0000313" key="16">
    <source>
        <dbReference type="Proteomes" id="UP000185924"/>
    </source>
</evidence>
<dbReference type="GO" id="GO:0051537">
    <property type="term" value="F:2 iron, 2 sulfur cluster binding"/>
    <property type="evidence" value="ECO:0007669"/>
    <property type="project" value="UniProtKB-KW"/>
</dbReference>
<keyword evidence="16" id="KW-1185">Reference proteome</keyword>
<evidence type="ECO:0000256" key="8">
    <source>
        <dbReference type="ARBA" id="ARBA00022989"/>
    </source>
</evidence>
<feature type="transmembrane region" description="Helical" evidence="13">
    <location>
        <begin position="35"/>
        <end position="55"/>
    </location>
</feature>
<feature type="transmembrane region" description="Helical" evidence="13">
    <location>
        <begin position="145"/>
        <end position="166"/>
    </location>
</feature>
<dbReference type="SFLD" id="SFLDG01168">
    <property type="entry name" value="Ferric_reductase_subgroup_(FRE"/>
    <property type="match status" value="1"/>
</dbReference>
<dbReference type="Pfam" id="PF08022">
    <property type="entry name" value="FAD_binding_8"/>
    <property type="match status" value="1"/>
</dbReference>
<dbReference type="GO" id="GO:0016020">
    <property type="term" value="C:membrane"/>
    <property type="evidence" value="ECO:0007669"/>
    <property type="project" value="UniProtKB-SubCell"/>
</dbReference>
<organism evidence="15 16">
    <name type="scientific">Pontibacter lucknowensis</name>
    <dbReference type="NCBI Taxonomy" id="1077936"/>
    <lineage>
        <taxon>Bacteria</taxon>
        <taxon>Pseudomonadati</taxon>
        <taxon>Bacteroidota</taxon>
        <taxon>Cytophagia</taxon>
        <taxon>Cytophagales</taxon>
        <taxon>Hymenobacteraceae</taxon>
        <taxon>Pontibacter</taxon>
    </lineage>
</organism>
<evidence type="ECO:0000256" key="6">
    <source>
        <dbReference type="ARBA" id="ARBA00022723"/>
    </source>
</evidence>
<dbReference type="InterPro" id="IPR017927">
    <property type="entry name" value="FAD-bd_FR_type"/>
</dbReference>
<dbReference type="GO" id="GO:0046872">
    <property type="term" value="F:metal ion binding"/>
    <property type="evidence" value="ECO:0007669"/>
    <property type="project" value="UniProtKB-KW"/>
</dbReference>
<feature type="transmembrane region" description="Helical" evidence="13">
    <location>
        <begin position="108"/>
        <end position="125"/>
    </location>
</feature>
<dbReference type="GO" id="GO:0016491">
    <property type="term" value="F:oxidoreductase activity"/>
    <property type="evidence" value="ECO:0007669"/>
    <property type="project" value="UniProtKB-KW"/>
</dbReference>
<dbReference type="Pfam" id="PF01794">
    <property type="entry name" value="Ferric_reduct"/>
    <property type="match status" value="1"/>
</dbReference>
<name>A0A1N6WJ95_9BACT</name>
<keyword evidence="7" id="KW-0274">FAD</keyword>
<evidence type="ECO:0000256" key="12">
    <source>
        <dbReference type="ARBA" id="ARBA00023136"/>
    </source>
</evidence>
<comment type="cofactor">
    <cofactor evidence="1">
        <name>FAD</name>
        <dbReference type="ChEBI" id="CHEBI:57692"/>
    </cofactor>
</comment>
<dbReference type="PANTHER" id="PTHR47354">
    <property type="entry name" value="NADH OXIDOREDUCTASE HCR"/>
    <property type="match status" value="1"/>
</dbReference>
<sequence length="468" mass="53453">MNRPVPKPWHCVQGLTGIAGQDNEQEMRYSYRRGFSWLFLFTLLALVPLGLALVGPIPAARDFWTELGVALGFIALAIFGLQFLFSGRFRWVAPTFGMDNIVHFHRKMGLVAFFFILAHPVILILNNTEFLSYFDPGVNLLRAIALSYVSVALIGITVTSIWRLAFKLSYEKWRLLHGFLALSIVFVGVVHSIQVSHYLDPLWKKITLALLMGACMYLVLHTRLVRPWLNRKKPYRVTEVKDERDECWTLTLQPESGEKMQFRPGQFAWISVNESPFTLQQHPFSFASSARDSTISFTAKESGDFTSTFKDIPEGARVYLEGPFGSFTPEPDSHLFLVMGGIGITPGMSMLRTMRDDKDPRQAILLYASKKWEDVTFREELTEISKVIDLRIIHVIEDVPDEEELPEDIDGEGGRIDEQMLAKYLPDKPETFMYFICGPGPLMDVVEIGLHNLGVDWRRIYSERFEIV</sequence>
<evidence type="ECO:0000313" key="15">
    <source>
        <dbReference type="EMBL" id="SIQ90145.1"/>
    </source>
</evidence>
<dbReference type="GO" id="GO:0050660">
    <property type="term" value="F:flavin adenine dinucleotide binding"/>
    <property type="evidence" value="ECO:0007669"/>
    <property type="project" value="TreeGrafter"/>
</dbReference>
<dbReference type="InterPro" id="IPR050415">
    <property type="entry name" value="MRET"/>
</dbReference>
<dbReference type="STRING" id="1077936.SAMN05421545_1578"/>
<keyword evidence="12 13" id="KW-0472">Membrane</keyword>
<evidence type="ECO:0000256" key="4">
    <source>
        <dbReference type="ARBA" id="ARBA00022692"/>
    </source>
</evidence>
<keyword evidence="10" id="KW-0408">Iron</keyword>
<dbReference type="AlphaFoldDB" id="A0A1N6WJ95"/>
<dbReference type="InterPro" id="IPR013130">
    <property type="entry name" value="Fe3_Rdtase_TM_dom"/>
</dbReference>
<evidence type="ECO:0000256" key="13">
    <source>
        <dbReference type="SAM" id="Phobius"/>
    </source>
</evidence>
<dbReference type="Pfam" id="PF00175">
    <property type="entry name" value="NAD_binding_1"/>
    <property type="match status" value="1"/>
</dbReference>
<feature type="transmembrane region" description="Helical" evidence="13">
    <location>
        <begin position="206"/>
        <end position="225"/>
    </location>
</feature>
<evidence type="ECO:0000256" key="9">
    <source>
        <dbReference type="ARBA" id="ARBA00023002"/>
    </source>
</evidence>
<dbReference type="SFLD" id="SFLDS00052">
    <property type="entry name" value="Ferric_Reductase_Domain"/>
    <property type="match status" value="1"/>
</dbReference>
<dbReference type="SUPFAM" id="SSF52343">
    <property type="entry name" value="Ferredoxin reductase-like, C-terminal NADP-linked domain"/>
    <property type="match status" value="1"/>
</dbReference>
<evidence type="ECO:0000259" key="14">
    <source>
        <dbReference type="PROSITE" id="PS51384"/>
    </source>
</evidence>
<dbReference type="RefSeq" id="WP_083674107.1">
    <property type="nucleotide sequence ID" value="NZ_FTNM01000002.1"/>
</dbReference>
<proteinExistence type="predicted"/>
<keyword evidence="4 13" id="KW-0812">Transmembrane</keyword>
<keyword evidence="11" id="KW-0411">Iron-sulfur</keyword>
<accession>A0A1N6WJ95</accession>
<dbReference type="InterPro" id="IPR001433">
    <property type="entry name" value="OxRdtase_FAD/NAD-bd"/>
</dbReference>
<evidence type="ECO:0000256" key="2">
    <source>
        <dbReference type="ARBA" id="ARBA00004141"/>
    </source>
</evidence>
<dbReference type="Proteomes" id="UP000185924">
    <property type="component" value="Unassembled WGS sequence"/>
</dbReference>
<keyword evidence="8 13" id="KW-1133">Transmembrane helix</keyword>
<comment type="subcellular location">
    <subcellularLocation>
        <location evidence="2">Membrane</location>
        <topology evidence="2">Multi-pass membrane protein</topology>
    </subcellularLocation>
</comment>
<evidence type="ECO:0000256" key="5">
    <source>
        <dbReference type="ARBA" id="ARBA00022714"/>
    </source>
</evidence>
<dbReference type="PANTHER" id="PTHR47354:SF8">
    <property type="entry name" value="1,2-PHENYLACETYL-COA EPOXIDASE, SUBUNIT E"/>
    <property type="match status" value="1"/>
</dbReference>
<dbReference type="CDD" id="cd06198">
    <property type="entry name" value="FNR_like_3"/>
    <property type="match status" value="1"/>
</dbReference>
<evidence type="ECO:0000256" key="11">
    <source>
        <dbReference type="ARBA" id="ARBA00023014"/>
    </source>
</evidence>
<dbReference type="InterPro" id="IPR017938">
    <property type="entry name" value="Riboflavin_synthase-like_b-brl"/>
</dbReference>
<evidence type="ECO:0000256" key="10">
    <source>
        <dbReference type="ARBA" id="ARBA00023004"/>
    </source>
</evidence>
<dbReference type="EMBL" id="FTNM01000002">
    <property type="protein sequence ID" value="SIQ90145.1"/>
    <property type="molecule type" value="Genomic_DNA"/>
</dbReference>
<evidence type="ECO:0000256" key="7">
    <source>
        <dbReference type="ARBA" id="ARBA00022827"/>
    </source>
</evidence>
<feature type="transmembrane region" description="Helical" evidence="13">
    <location>
        <begin position="67"/>
        <end position="87"/>
    </location>
</feature>
<protein>
    <submittedName>
        <fullName evidence="15">Predicted ferric reductase</fullName>
    </submittedName>
</protein>
<feature type="domain" description="FAD-binding FR-type" evidence="14">
    <location>
        <begin position="230"/>
        <end position="330"/>
    </location>
</feature>
<dbReference type="Gene3D" id="3.40.50.80">
    <property type="entry name" value="Nucleotide-binding domain of ferredoxin-NADP reductase (FNR) module"/>
    <property type="match status" value="1"/>
</dbReference>
<dbReference type="PROSITE" id="PS51384">
    <property type="entry name" value="FAD_FR"/>
    <property type="match status" value="1"/>
</dbReference>
<keyword evidence="9" id="KW-0560">Oxidoreductase</keyword>
<reference evidence="16" key="1">
    <citation type="submission" date="2017-01" db="EMBL/GenBank/DDBJ databases">
        <authorList>
            <person name="Varghese N."/>
            <person name="Submissions S."/>
        </authorList>
    </citation>
    <scope>NUCLEOTIDE SEQUENCE [LARGE SCALE GENOMIC DNA]</scope>
    <source>
        <strain evidence="16">DM9</strain>
    </source>
</reference>
<keyword evidence="5" id="KW-0001">2Fe-2S</keyword>
<gene>
    <name evidence="15" type="ORF">SAMN05421545_1578</name>
</gene>
<dbReference type="InterPro" id="IPR039261">
    <property type="entry name" value="FNR_nucleotide-bd"/>
</dbReference>
<keyword evidence="6" id="KW-0479">Metal-binding</keyword>
<dbReference type="Gene3D" id="2.40.30.10">
    <property type="entry name" value="Translation factors"/>
    <property type="match status" value="1"/>
</dbReference>
<feature type="transmembrane region" description="Helical" evidence="13">
    <location>
        <begin position="173"/>
        <end position="194"/>
    </location>
</feature>
<evidence type="ECO:0000256" key="1">
    <source>
        <dbReference type="ARBA" id="ARBA00001974"/>
    </source>
</evidence>
<dbReference type="InterPro" id="IPR013112">
    <property type="entry name" value="FAD-bd_8"/>
</dbReference>
<dbReference type="SUPFAM" id="SSF63380">
    <property type="entry name" value="Riboflavin synthase domain-like"/>
    <property type="match status" value="1"/>
</dbReference>
<keyword evidence="3" id="KW-0285">Flavoprotein</keyword>